<protein>
    <recommendedName>
        <fullName evidence="2">GxxExxY protein</fullName>
    </recommendedName>
</protein>
<accession>A0A7G9Z839</accession>
<dbReference type="Pfam" id="PF13366">
    <property type="entry name" value="PDDEXK_3"/>
    <property type="match status" value="1"/>
</dbReference>
<dbReference type="NCBIfam" id="TIGR04256">
    <property type="entry name" value="GxxExxY"/>
    <property type="match status" value="1"/>
</dbReference>
<dbReference type="AlphaFoldDB" id="A0A7G9Z839"/>
<sequence>MTETERHNRITERIIGAAIEVHRALGPGLLESAYEACVAFELVQRGLKVEQQKPLPVVYREVKLDCGYRLDLLVEETVIVEIKAVDSLAPIYQAQLLSYLRLSGYKVGLLINFNVKVLKNGIRRVVNNFPGH</sequence>
<organism evidence="1">
    <name type="scientific">Candidatus Methanophaga sp. ANME-1 ERB7</name>
    <dbReference type="NCBI Taxonomy" id="2759913"/>
    <lineage>
        <taxon>Archaea</taxon>
        <taxon>Methanobacteriati</taxon>
        <taxon>Methanobacteriota</taxon>
        <taxon>Stenosarchaea group</taxon>
        <taxon>Methanomicrobia</taxon>
        <taxon>Candidatus Methanophagales</taxon>
        <taxon>Candidatus Methanophagaceae</taxon>
        <taxon>Candidatus Methanophaga</taxon>
    </lineage>
</organism>
<evidence type="ECO:0000313" key="1">
    <source>
        <dbReference type="EMBL" id="QNO56423.1"/>
    </source>
</evidence>
<proteinExistence type="predicted"/>
<name>A0A7G9Z839_9EURY</name>
<gene>
    <name evidence="1" type="ORF">EIIOIEJP_00030</name>
</gene>
<evidence type="ECO:0008006" key="2">
    <source>
        <dbReference type="Google" id="ProtNLM"/>
    </source>
</evidence>
<reference evidence="1" key="1">
    <citation type="submission" date="2020-06" db="EMBL/GenBank/DDBJ databases">
        <title>Unique genomic features of the anaerobic methanotrophic archaea.</title>
        <authorList>
            <person name="Chadwick G.L."/>
            <person name="Skennerton C.T."/>
            <person name="Laso-Perez R."/>
            <person name="Leu A.O."/>
            <person name="Speth D.R."/>
            <person name="Yu H."/>
            <person name="Morgan-Lang C."/>
            <person name="Hatzenpichler R."/>
            <person name="Goudeau D."/>
            <person name="Malmstrom R."/>
            <person name="Brazelton W.J."/>
            <person name="Woyke T."/>
            <person name="Hallam S.J."/>
            <person name="Tyson G.W."/>
            <person name="Wegener G."/>
            <person name="Boetius A."/>
            <person name="Orphan V."/>
        </authorList>
    </citation>
    <scope>NUCLEOTIDE SEQUENCE</scope>
</reference>
<dbReference type="EMBL" id="MT631655">
    <property type="protein sequence ID" value="QNO56423.1"/>
    <property type="molecule type" value="Genomic_DNA"/>
</dbReference>
<dbReference type="InterPro" id="IPR026350">
    <property type="entry name" value="GxxExxY"/>
</dbReference>